<dbReference type="PANTHER" id="PTHR35605">
    <property type="entry name" value="ECP2 EFFECTOR PROTEIN DOMAIN-CONTAINING PROTEIN-RELATED"/>
    <property type="match status" value="1"/>
</dbReference>
<accession>A0AAN6XFE6</accession>
<reference evidence="2" key="1">
    <citation type="journal article" date="2023" name="Mol. Phylogenet. Evol.">
        <title>Genome-scale phylogeny and comparative genomics of the fungal order Sordariales.</title>
        <authorList>
            <person name="Hensen N."/>
            <person name="Bonometti L."/>
            <person name="Westerberg I."/>
            <person name="Brannstrom I.O."/>
            <person name="Guillou S."/>
            <person name="Cros-Aarteil S."/>
            <person name="Calhoun S."/>
            <person name="Haridas S."/>
            <person name="Kuo A."/>
            <person name="Mondo S."/>
            <person name="Pangilinan J."/>
            <person name="Riley R."/>
            <person name="LaButti K."/>
            <person name="Andreopoulos B."/>
            <person name="Lipzen A."/>
            <person name="Chen C."/>
            <person name="Yan M."/>
            <person name="Daum C."/>
            <person name="Ng V."/>
            <person name="Clum A."/>
            <person name="Steindorff A."/>
            <person name="Ohm R.A."/>
            <person name="Martin F."/>
            <person name="Silar P."/>
            <person name="Natvig D.O."/>
            <person name="Lalanne C."/>
            <person name="Gautier V."/>
            <person name="Ament-Velasquez S.L."/>
            <person name="Kruys A."/>
            <person name="Hutchinson M.I."/>
            <person name="Powell A.J."/>
            <person name="Barry K."/>
            <person name="Miller A.N."/>
            <person name="Grigoriev I.V."/>
            <person name="Debuchy R."/>
            <person name="Gladieux P."/>
            <person name="Hiltunen Thoren M."/>
            <person name="Johannesson H."/>
        </authorList>
    </citation>
    <scope>NUCLEOTIDE SEQUENCE</scope>
    <source>
        <strain evidence="2">CBS 315.58</strain>
    </source>
</reference>
<evidence type="ECO:0000313" key="2">
    <source>
        <dbReference type="EMBL" id="KAK4199256.1"/>
    </source>
</evidence>
<reference evidence="2" key="2">
    <citation type="submission" date="2023-05" db="EMBL/GenBank/DDBJ databases">
        <authorList>
            <consortium name="Lawrence Berkeley National Laboratory"/>
            <person name="Steindorff A."/>
            <person name="Hensen N."/>
            <person name="Bonometti L."/>
            <person name="Westerberg I."/>
            <person name="Brannstrom I.O."/>
            <person name="Guillou S."/>
            <person name="Cros-Aarteil S."/>
            <person name="Calhoun S."/>
            <person name="Haridas S."/>
            <person name="Kuo A."/>
            <person name="Mondo S."/>
            <person name="Pangilinan J."/>
            <person name="Riley R."/>
            <person name="Labutti K."/>
            <person name="Andreopoulos B."/>
            <person name="Lipzen A."/>
            <person name="Chen C."/>
            <person name="Yanf M."/>
            <person name="Daum C."/>
            <person name="Ng V."/>
            <person name="Clum A."/>
            <person name="Ohm R."/>
            <person name="Martin F."/>
            <person name="Silar P."/>
            <person name="Natvig D."/>
            <person name="Lalanne C."/>
            <person name="Gautier V."/>
            <person name="Ament-Velasquez S.L."/>
            <person name="Kruys A."/>
            <person name="Hutchinson M.I."/>
            <person name="Powell A.J."/>
            <person name="Barry K."/>
            <person name="Miller A.N."/>
            <person name="Grigoriev I.V."/>
            <person name="Debuchy R."/>
            <person name="Gladieux P."/>
            <person name="Thoren M.H."/>
            <person name="Johannesson H."/>
        </authorList>
    </citation>
    <scope>NUCLEOTIDE SEQUENCE</scope>
    <source>
        <strain evidence="2">CBS 315.58</strain>
    </source>
</reference>
<dbReference type="EMBL" id="MU863934">
    <property type="protein sequence ID" value="KAK4199256.1"/>
    <property type="molecule type" value="Genomic_DNA"/>
</dbReference>
<dbReference type="PANTHER" id="PTHR35605:SF1">
    <property type="entry name" value="ECP2 EFFECTOR PROTEIN DOMAIN-CONTAINING PROTEIN-RELATED"/>
    <property type="match status" value="1"/>
</dbReference>
<feature type="signal peptide" evidence="1">
    <location>
        <begin position="1"/>
        <end position="20"/>
    </location>
</feature>
<sequence length="217" mass="23878">MWSIPTLLASFLAFSKAVYSSPTPANDLLAGYRIVPMQWDFPIDLTAPDSTTVTVNGTIQEAIAQMEASYPGWNATYHARLMENSLLAPTRTSPMNAVLTETPYTFSCKTDSNLMPETSDIAVGIAYLRRQPGTAKNGPGPNECGRVSCSYDAAILWCNDNTYEKEVQWNAIADGAQFVCDKCRVKKGTDATTEEWYVNGQASFGDKWRVVVQGQFC</sequence>
<gene>
    <name evidence="2" type="ORF">QBC40DRAFT_203085</name>
</gene>
<comment type="caution">
    <text evidence="2">The sequence shown here is derived from an EMBL/GenBank/DDBJ whole genome shotgun (WGS) entry which is preliminary data.</text>
</comment>
<organism evidence="2 3">
    <name type="scientific">Triangularia verruculosa</name>
    <dbReference type="NCBI Taxonomy" id="2587418"/>
    <lineage>
        <taxon>Eukaryota</taxon>
        <taxon>Fungi</taxon>
        <taxon>Dikarya</taxon>
        <taxon>Ascomycota</taxon>
        <taxon>Pezizomycotina</taxon>
        <taxon>Sordariomycetes</taxon>
        <taxon>Sordariomycetidae</taxon>
        <taxon>Sordariales</taxon>
        <taxon>Podosporaceae</taxon>
        <taxon>Triangularia</taxon>
    </lineage>
</organism>
<dbReference type="Proteomes" id="UP001303160">
    <property type="component" value="Unassembled WGS sequence"/>
</dbReference>
<dbReference type="AlphaFoldDB" id="A0AAN6XFE6"/>
<feature type="non-terminal residue" evidence="2">
    <location>
        <position position="217"/>
    </location>
</feature>
<name>A0AAN6XFE6_9PEZI</name>
<keyword evidence="1" id="KW-0732">Signal</keyword>
<evidence type="ECO:0000256" key="1">
    <source>
        <dbReference type="SAM" id="SignalP"/>
    </source>
</evidence>
<protein>
    <submittedName>
        <fullName evidence="2">Uncharacterized protein</fullName>
    </submittedName>
</protein>
<proteinExistence type="predicted"/>
<feature type="chain" id="PRO_5042914152" evidence="1">
    <location>
        <begin position="21"/>
        <end position="217"/>
    </location>
</feature>
<keyword evidence="3" id="KW-1185">Reference proteome</keyword>
<evidence type="ECO:0000313" key="3">
    <source>
        <dbReference type="Proteomes" id="UP001303160"/>
    </source>
</evidence>